<organism evidence="7 8">
    <name type="scientific">Pyxidicoccus fallax</name>
    <dbReference type="NCBI Taxonomy" id="394095"/>
    <lineage>
        <taxon>Bacteria</taxon>
        <taxon>Pseudomonadati</taxon>
        <taxon>Myxococcota</taxon>
        <taxon>Myxococcia</taxon>
        <taxon>Myxococcales</taxon>
        <taxon>Cystobacterineae</taxon>
        <taxon>Myxococcaceae</taxon>
        <taxon>Pyxidicoccus</taxon>
    </lineage>
</organism>
<sequence>MNQDEVAEHEEVDEGEQARVLELLRRYGWNATSFQVLQPGFRYWFDPAGDACMAYVDTGGAWVTAGGPIAAPERLPAVVAGFQEAARAAGRRVCFFATESRFTRLVPMEELPIGEQPVWDPAHWEDVVRGSRNLREQLRRARKHGVTVREVPASVLEDAAQPMRQAVERLKARWLASRRMAPMGFLVQLRPHAFASERRAFVAVS</sequence>
<comment type="subcellular location">
    <subcellularLocation>
        <location evidence="1">Cell membrane</location>
        <topology evidence="1">Multi-pass membrane protein</topology>
    </subcellularLocation>
</comment>
<evidence type="ECO:0000256" key="4">
    <source>
        <dbReference type="ARBA" id="ARBA00022989"/>
    </source>
</evidence>
<comment type="caution">
    <text evidence="7">The sequence shown here is derived from an EMBL/GenBank/DDBJ whole genome shotgun (WGS) entry which is preliminary data.</text>
</comment>
<protein>
    <submittedName>
        <fullName evidence="7">DUF2156 domain-containing protein</fullName>
    </submittedName>
</protein>
<keyword evidence="2" id="KW-1003">Cell membrane</keyword>
<dbReference type="GO" id="GO:0005886">
    <property type="term" value="C:plasma membrane"/>
    <property type="evidence" value="ECO:0007669"/>
    <property type="project" value="UniProtKB-SubCell"/>
</dbReference>
<dbReference type="GO" id="GO:0055091">
    <property type="term" value="P:phospholipid homeostasis"/>
    <property type="evidence" value="ECO:0007669"/>
    <property type="project" value="TreeGrafter"/>
</dbReference>
<dbReference type="AlphaFoldDB" id="A0A848M180"/>
<name>A0A848M180_9BACT</name>
<dbReference type="InterPro" id="IPR024320">
    <property type="entry name" value="LPG_synthase_C"/>
</dbReference>
<accession>A0A848M180</accession>
<dbReference type="RefSeq" id="WP_169352364.1">
    <property type="nucleotide sequence ID" value="NZ_JABBJJ010000567.1"/>
</dbReference>
<dbReference type="Proteomes" id="UP000518300">
    <property type="component" value="Unassembled WGS sequence"/>
</dbReference>
<evidence type="ECO:0000259" key="6">
    <source>
        <dbReference type="Pfam" id="PF09924"/>
    </source>
</evidence>
<evidence type="ECO:0000313" key="8">
    <source>
        <dbReference type="Proteomes" id="UP000518300"/>
    </source>
</evidence>
<dbReference type="Pfam" id="PF09924">
    <property type="entry name" value="LPG_synthase_C"/>
    <property type="match status" value="1"/>
</dbReference>
<gene>
    <name evidence="7" type="ORF">HG543_51640</name>
</gene>
<evidence type="ECO:0000256" key="3">
    <source>
        <dbReference type="ARBA" id="ARBA00022692"/>
    </source>
</evidence>
<dbReference type="InterPro" id="IPR051211">
    <property type="entry name" value="PG_lysyltransferase"/>
</dbReference>
<evidence type="ECO:0000256" key="2">
    <source>
        <dbReference type="ARBA" id="ARBA00022475"/>
    </source>
</evidence>
<evidence type="ECO:0000256" key="1">
    <source>
        <dbReference type="ARBA" id="ARBA00004651"/>
    </source>
</evidence>
<reference evidence="7 8" key="1">
    <citation type="submission" date="2020-04" db="EMBL/GenBank/DDBJ databases">
        <title>Draft genome of Pyxidicoccus fallax type strain.</title>
        <authorList>
            <person name="Whitworth D.E."/>
        </authorList>
    </citation>
    <scope>NUCLEOTIDE SEQUENCE [LARGE SCALE GENOMIC DNA]</scope>
    <source>
        <strain evidence="7 8">DSM 14698</strain>
    </source>
</reference>
<dbReference type="GO" id="GO:0016755">
    <property type="term" value="F:aminoacyltransferase activity"/>
    <property type="evidence" value="ECO:0007669"/>
    <property type="project" value="TreeGrafter"/>
</dbReference>
<evidence type="ECO:0000256" key="5">
    <source>
        <dbReference type="ARBA" id="ARBA00023136"/>
    </source>
</evidence>
<feature type="non-terminal residue" evidence="7">
    <location>
        <position position="205"/>
    </location>
</feature>
<feature type="domain" description="Phosphatidylglycerol lysyltransferase C-terminal" evidence="6">
    <location>
        <begin position="22"/>
        <end position="188"/>
    </location>
</feature>
<keyword evidence="4" id="KW-1133">Transmembrane helix</keyword>
<evidence type="ECO:0000313" key="7">
    <source>
        <dbReference type="EMBL" id="NMO23263.1"/>
    </source>
</evidence>
<dbReference type="EMBL" id="JABBJJ010000567">
    <property type="protein sequence ID" value="NMO23263.1"/>
    <property type="molecule type" value="Genomic_DNA"/>
</dbReference>
<keyword evidence="5" id="KW-0472">Membrane</keyword>
<dbReference type="PANTHER" id="PTHR34697:SF2">
    <property type="entry name" value="PHOSPHATIDYLGLYCEROL LYSYLTRANSFERASE"/>
    <property type="match status" value="1"/>
</dbReference>
<proteinExistence type="predicted"/>
<dbReference type="PANTHER" id="PTHR34697">
    <property type="entry name" value="PHOSPHATIDYLGLYCEROL LYSYLTRANSFERASE"/>
    <property type="match status" value="1"/>
</dbReference>
<keyword evidence="8" id="KW-1185">Reference proteome</keyword>
<keyword evidence="3" id="KW-0812">Transmembrane</keyword>